<evidence type="ECO:0000313" key="1">
    <source>
        <dbReference type="EMBL" id="MBC5629699.1"/>
    </source>
</evidence>
<keyword evidence="2" id="KW-1185">Reference proteome</keyword>
<comment type="caution">
    <text evidence="1">The sequence shown here is derived from an EMBL/GenBank/DDBJ whole genome shotgun (WGS) entry which is preliminary data.</text>
</comment>
<name>A0ABR7DE43_9CLOT</name>
<accession>A0ABR7DE43</accession>
<protein>
    <submittedName>
        <fullName evidence="1">Uncharacterized protein</fullName>
    </submittedName>
</protein>
<reference evidence="1 2" key="1">
    <citation type="submission" date="2020-08" db="EMBL/GenBank/DDBJ databases">
        <title>Genome public.</title>
        <authorList>
            <person name="Liu C."/>
            <person name="Sun Q."/>
        </authorList>
    </citation>
    <scope>NUCLEOTIDE SEQUENCE [LARGE SCALE GENOMIC DNA]</scope>
    <source>
        <strain evidence="1 2">NSJ-6</strain>
    </source>
</reference>
<dbReference type="RefSeq" id="WP_186860331.1">
    <property type="nucleotide sequence ID" value="NZ_JACOOO010000025.1"/>
</dbReference>
<dbReference type="EMBL" id="JACOOO010000025">
    <property type="protein sequence ID" value="MBC5629699.1"/>
    <property type="molecule type" value="Genomic_DNA"/>
</dbReference>
<evidence type="ECO:0000313" key="2">
    <source>
        <dbReference type="Proteomes" id="UP000596929"/>
    </source>
</evidence>
<sequence>MEKRILTEDNTKEIIEKLENLDHILLEKCKYDYAITSEEIKEAMREHQEIEELLSVLK</sequence>
<proteinExistence type="predicted"/>
<gene>
    <name evidence="1" type="ORF">H8S20_12465</name>
</gene>
<organism evidence="1 2">
    <name type="scientific">Clostridium hominis</name>
    <dbReference type="NCBI Taxonomy" id="2763036"/>
    <lineage>
        <taxon>Bacteria</taxon>
        <taxon>Bacillati</taxon>
        <taxon>Bacillota</taxon>
        <taxon>Clostridia</taxon>
        <taxon>Eubacteriales</taxon>
        <taxon>Clostridiaceae</taxon>
        <taxon>Clostridium</taxon>
    </lineage>
</organism>
<dbReference type="Proteomes" id="UP000596929">
    <property type="component" value="Unassembled WGS sequence"/>
</dbReference>